<organism evidence="7 8">
    <name type="scientific">Dyella choica</name>
    <dbReference type="NCBI Taxonomy" id="1927959"/>
    <lineage>
        <taxon>Bacteria</taxon>
        <taxon>Pseudomonadati</taxon>
        <taxon>Pseudomonadota</taxon>
        <taxon>Gammaproteobacteria</taxon>
        <taxon>Lysobacterales</taxon>
        <taxon>Rhodanobacteraceae</taxon>
        <taxon>Dyella</taxon>
    </lineage>
</organism>
<feature type="transmembrane region" description="Helical" evidence="6">
    <location>
        <begin position="6"/>
        <end position="25"/>
    </location>
</feature>
<dbReference type="PANTHER" id="PTHR30086:SF19">
    <property type="entry name" value="THREONINE EFFLUX PROTEIN"/>
    <property type="match status" value="1"/>
</dbReference>
<dbReference type="OrthoDB" id="581870at2"/>
<evidence type="ECO:0000256" key="3">
    <source>
        <dbReference type="ARBA" id="ARBA00022692"/>
    </source>
</evidence>
<evidence type="ECO:0000256" key="2">
    <source>
        <dbReference type="ARBA" id="ARBA00022475"/>
    </source>
</evidence>
<feature type="transmembrane region" description="Helical" evidence="6">
    <location>
        <begin position="37"/>
        <end position="62"/>
    </location>
</feature>
<dbReference type="AlphaFoldDB" id="A0A432M7R5"/>
<evidence type="ECO:0000313" key="7">
    <source>
        <dbReference type="EMBL" id="RUL76646.1"/>
    </source>
</evidence>
<evidence type="ECO:0000256" key="6">
    <source>
        <dbReference type="SAM" id="Phobius"/>
    </source>
</evidence>
<dbReference type="Pfam" id="PF01810">
    <property type="entry name" value="LysE"/>
    <property type="match status" value="1"/>
</dbReference>
<dbReference type="GO" id="GO:0015171">
    <property type="term" value="F:amino acid transmembrane transporter activity"/>
    <property type="evidence" value="ECO:0007669"/>
    <property type="project" value="TreeGrafter"/>
</dbReference>
<accession>A0A432M7R5</accession>
<comment type="caution">
    <text evidence="7">The sequence shown here is derived from an EMBL/GenBank/DDBJ whole genome shotgun (WGS) entry which is preliminary data.</text>
</comment>
<comment type="subcellular location">
    <subcellularLocation>
        <location evidence="1">Cell membrane</location>
        <topology evidence="1">Multi-pass membrane protein</topology>
    </subcellularLocation>
</comment>
<feature type="transmembrane region" description="Helical" evidence="6">
    <location>
        <begin position="128"/>
        <end position="144"/>
    </location>
</feature>
<evidence type="ECO:0000256" key="4">
    <source>
        <dbReference type="ARBA" id="ARBA00022989"/>
    </source>
</evidence>
<feature type="transmembrane region" description="Helical" evidence="6">
    <location>
        <begin position="150"/>
        <end position="174"/>
    </location>
</feature>
<reference evidence="7 8" key="1">
    <citation type="submission" date="2018-12" db="EMBL/GenBank/DDBJ databases">
        <title>Dyella dinghuensis sp. nov. DHOA06 and Dyella choica sp. nov. 4M-K27, isolated from forest soil.</title>
        <authorList>
            <person name="Qiu L.-H."/>
            <person name="Gao Z.-H."/>
        </authorList>
    </citation>
    <scope>NUCLEOTIDE SEQUENCE [LARGE SCALE GENOMIC DNA]</scope>
    <source>
        <strain evidence="7 8">4M-K27</strain>
    </source>
</reference>
<gene>
    <name evidence="7" type="ORF">EKH80_07920</name>
</gene>
<keyword evidence="5 6" id="KW-0472">Membrane</keyword>
<evidence type="ECO:0000313" key="8">
    <source>
        <dbReference type="Proteomes" id="UP000274358"/>
    </source>
</evidence>
<feature type="transmembrane region" description="Helical" evidence="6">
    <location>
        <begin position="186"/>
        <end position="204"/>
    </location>
</feature>
<dbReference type="EMBL" id="RYYV01000005">
    <property type="protein sequence ID" value="RUL76646.1"/>
    <property type="molecule type" value="Genomic_DNA"/>
</dbReference>
<keyword evidence="3 6" id="KW-0812">Transmembrane</keyword>
<evidence type="ECO:0000256" key="1">
    <source>
        <dbReference type="ARBA" id="ARBA00004651"/>
    </source>
</evidence>
<sequence length="209" mass="22694">MSLFITIAIVQILALMIPGPDFFFVSQTAVCRSRHEAMAGVAGIALGVAMWAALALLGLQLLLQRLIWLERLISIGGGVYLCWMAVKLLRAALSKPAETLSEASVQVFVGAWRSLRNGLFTNLSNPKVVIYFGSIFSALVGEGVSSATRWGLGAMVVAETFLWFSFVAGCFALPVMRRGYLRISRWIDGCAGAAFMLFGLHLIFSRRAA</sequence>
<dbReference type="Proteomes" id="UP000274358">
    <property type="component" value="Unassembled WGS sequence"/>
</dbReference>
<evidence type="ECO:0000256" key="5">
    <source>
        <dbReference type="ARBA" id="ARBA00023136"/>
    </source>
</evidence>
<keyword evidence="8" id="KW-1185">Reference proteome</keyword>
<dbReference type="PANTHER" id="PTHR30086">
    <property type="entry name" value="ARGININE EXPORTER PROTEIN ARGO"/>
    <property type="match status" value="1"/>
</dbReference>
<keyword evidence="4 6" id="KW-1133">Transmembrane helix</keyword>
<name>A0A432M7R5_9GAMM</name>
<dbReference type="GO" id="GO:0005886">
    <property type="term" value="C:plasma membrane"/>
    <property type="evidence" value="ECO:0007669"/>
    <property type="project" value="UniProtKB-SubCell"/>
</dbReference>
<proteinExistence type="predicted"/>
<feature type="transmembrane region" description="Helical" evidence="6">
    <location>
        <begin position="68"/>
        <end position="86"/>
    </location>
</feature>
<dbReference type="RefSeq" id="WP_126684206.1">
    <property type="nucleotide sequence ID" value="NZ_RYYV01000005.1"/>
</dbReference>
<dbReference type="InterPro" id="IPR001123">
    <property type="entry name" value="LeuE-type"/>
</dbReference>
<protein>
    <submittedName>
        <fullName evidence="7">Threonine export protein RhtC</fullName>
    </submittedName>
</protein>
<keyword evidence="2" id="KW-1003">Cell membrane</keyword>